<dbReference type="Proteomes" id="UP000835243">
    <property type="component" value="Chromosome"/>
</dbReference>
<dbReference type="PANTHER" id="PTHR30154">
    <property type="entry name" value="LEUCINE-RESPONSIVE REGULATORY PROTEIN"/>
    <property type="match status" value="1"/>
</dbReference>
<dbReference type="InterPro" id="IPR000485">
    <property type="entry name" value="AsnC-type_HTH_dom"/>
</dbReference>
<dbReference type="PROSITE" id="PS50956">
    <property type="entry name" value="HTH_ASNC_2"/>
    <property type="match status" value="1"/>
</dbReference>
<feature type="domain" description="HTH asnC-type" evidence="4">
    <location>
        <begin position="8"/>
        <end position="69"/>
    </location>
</feature>
<dbReference type="EMBL" id="HG992338">
    <property type="protein sequence ID" value="CAE6717176.1"/>
    <property type="molecule type" value="Genomic_DNA"/>
</dbReference>
<dbReference type="AlphaFoldDB" id="A0A2S7CKL9"/>
<dbReference type="InterPro" id="IPR011991">
    <property type="entry name" value="ArsR-like_HTH"/>
</dbReference>
<dbReference type="InterPro" id="IPR036388">
    <property type="entry name" value="WH-like_DNA-bd_sf"/>
</dbReference>
<dbReference type="RefSeq" id="WP_016902607.1">
    <property type="nucleotide sequence ID" value="NZ_CP062164.1"/>
</dbReference>
<keyword evidence="1" id="KW-0805">Transcription regulation</keyword>
<dbReference type="Pfam" id="PF01037">
    <property type="entry name" value="AsnC_trans_reg"/>
    <property type="match status" value="1"/>
</dbReference>
<dbReference type="InterPro" id="IPR019887">
    <property type="entry name" value="Tscrpt_reg_AsnC/Lrp_C"/>
</dbReference>
<dbReference type="GO" id="GO:0043200">
    <property type="term" value="P:response to amino acid"/>
    <property type="evidence" value="ECO:0007669"/>
    <property type="project" value="TreeGrafter"/>
</dbReference>
<evidence type="ECO:0000256" key="1">
    <source>
        <dbReference type="ARBA" id="ARBA00023015"/>
    </source>
</evidence>
<dbReference type="Gene3D" id="1.10.10.10">
    <property type="entry name" value="Winged helix-like DNA-binding domain superfamily/Winged helix DNA-binding domain"/>
    <property type="match status" value="1"/>
</dbReference>
<dbReference type="PANTHER" id="PTHR30154:SF34">
    <property type="entry name" value="TRANSCRIPTIONAL REGULATOR AZLB"/>
    <property type="match status" value="1"/>
</dbReference>
<keyword evidence="8" id="KW-1185">Reference proteome</keyword>
<dbReference type="EMBL" id="HG992338">
    <property type="protein sequence ID" value="CAE6717158.1"/>
    <property type="molecule type" value="Genomic_DNA"/>
</dbReference>
<dbReference type="PRINTS" id="PR00033">
    <property type="entry name" value="HTHASNC"/>
</dbReference>
<evidence type="ECO:0000259" key="4">
    <source>
        <dbReference type="PROSITE" id="PS50956"/>
    </source>
</evidence>
<dbReference type="EMBL" id="HG992341">
    <property type="protein sequence ID" value="CAE6717585.1"/>
    <property type="molecule type" value="Genomic_DNA"/>
</dbReference>
<evidence type="ECO:0000313" key="7">
    <source>
        <dbReference type="Proteomes" id="UP000835243"/>
    </source>
</evidence>
<protein>
    <recommendedName>
        <fullName evidence="4">HTH asnC-type domain-containing protein</fullName>
    </recommendedName>
</protein>
<dbReference type="SUPFAM" id="SSF46785">
    <property type="entry name" value="Winged helix' DNA-binding domain"/>
    <property type="match status" value="1"/>
</dbReference>
<keyword evidence="2" id="KW-0238">DNA-binding</keyword>
<evidence type="ECO:0000313" key="5">
    <source>
        <dbReference type="EMBL" id="CAE6717158.1"/>
    </source>
</evidence>
<dbReference type="CDD" id="cd00090">
    <property type="entry name" value="HTH_ARSR"/>
    <property type="match status" value="1"/>
</dbReference>
<dbReference type="SUPFAM" id="SSF54909">
    <property type="entry name" value="Dimeric alpha+beta barrel"/>
    <property type="match status" value="1"/>
</dbReference>
<evidence type="ECO:0000256" key="3">
    <source>
        <dbReference type="ARBA" id="ARBA00023163"/>
    </source>
</evidence>
<reference evidence="7 8" key="1">
    <citation type="submission" date="2021-02" db="EMBL/GenBank/DDBJ databases">
        <authorList>
            <person name="Pothier F. J."/>
        </authorList>
    </citation>
    <scope>NUCLEOTIDE SEQUENCE</scope>
    <source>
        <strain evidence="5 8">301</strain>
        <strain evidence="6 7">CFBP 1159</strain>
    </source>
</reference>
<keyword evidence="3" id="KW-0804">Transcription</keyword>
<dbReference type="GO" id="GO:0005829">
    <property type="term" value="C:cytosol"/>
    <property type="evidence" value="ECO:0007669"/>
    <property type="project" value="TreeGrafter"/>
</dbReference>
<organism evidence="6">
    <name type="scientific">Xanthomonas arboricola pv. corylina</name>
    <dbReference type="NCBI Taxonomy" id="487821"/>
    <lineage>
        <taxon>Bacteria</taxon>
        <taxon>Pseudomonadati</taxon>
        <taxon>Pseudomonadota</taxon>
        <taxon>Gammaproteobacteria</taxon>
        <taxon>Lysobacterales</taxon>
        <taxon>Lysobacteraceae</taxon>
        <taxon>Xanthomonas</taxon>
    </lineage>
</organism>
<dbReference type="GO" id="GO:0006355">
    <property type="term" value="P:regulation of DNA-templated transcription"/>
    <property type="evidence" value="ECO:0007669"/>
    <property type="project" value="UniProtKB-ARBA"/>
</dbReference>
<dbReference type="SMART" id="SM00344">
    <property type="entry name" value="HTH_ASNC"/>
    <property type="match status" value="1"/>
</dbReference>
<name>A0A2S7CKL9_9XANT</name>
<dbReference type="InterPro" id="IPR011008">
    <property type="entry name" value="Dimeric_a/b-barrel"/>
</dbReference>
<proteinExistence type="predicted"/>
<sequence>MSATPYTPDSFDRAILAILQRDNATPQREIAEAVSLSAPAVQRRIKCLEETGVIRANVAVLDQARLGRPLTIMVEARVAGEQPHRVAPFRRRVQEDPAVQQCYAITGDAGFPLILTAASMEQYEAISERLFGNDDNIERFRTAVALSTLKRGLDVPLAE</sequence>
<evidence type="ECO:0000313" key="6">
    <source>
        <dbReference type="EMBL" id="CAE6717610.1"/>
    </source>
</evidence>
<dbReference type="InterPro" id="IPR036390">
    <property type="entry name" value="WH_DNA-bd_sf"/>
</dbReference>
<dbReference type="Proteomes" id="UP000835287">
    <property type="component" value="Chromosome"/>
</dbReference>
<evidence type="ECO:0000256" key="2">
    <source>
        <dbReference type="ARBA" id="ARBA00023125"/>
    </source>
</evidence>
<dbReference type="GO" id="GO:0043565">
    <property type="term" value="F:sequence-specific DNA binding"/>
    <property type="evidence" value="ECO:0007669"/>
    <property type="project" value="InterPro"/>
</dbReference>
<accession>A0A2S7CKL9</accession>
<gene>
    <name evidence="6" type="ORF">CFBP1159_08390</name>
    <name evidence="5" type="ORF">XAC301_08250</name>
</gene>
<dbReference type="EMBL" id="HG992341">
    <property type="protein sequence ID" value="CAE6717610.1"/>
    <property type="molecule type" value="Genomic_DNA"/>
</dbReference>
<dbReference type="Gene3D" id="3.30.70.920">
    <property type="match status" value="1"/>
</dbReference>
<evidence type="ECO:0000313" key="8">
    <source>
        <dbReference type="Proteomes" id="UP000835287"/>
    </source>
</evidence>
<dbReference type="InterPro" id="IPR019888">
    <property type="entry name" value="Tscrpt_reg_AsnC-like"/>
</dbReference>
<dbReference type="Pfam" id="PF13412">
    <property type="entry name" value="HTH_24"/>
    <property type="match status" value="1"/>
</dbReference>